<dbReference type="Proteomes" id="UP000033072">
    <property type="component" value="Chromosome"/>
</dbReference>
<keyword evidence="1" id="KW-0812">Transmembrane</keyword>
<gene>
    <name evidence="2" type="ORF">MSLAZ_2984</name>
</gene>
<keyword evidence="1" id="KW-1133">Transmembrane helix</keyword>
<sequence length="195" mass="22412">MHYYEKMYVIRHDFLRYKSYTFFFGYLFMEKFKVVCNFICKNLSSVFCRPYEMIICVVDTASSCYLMLFFVISIYTYGHYFISKLADYEKRKRFEVYGCIPCLKTRGLALNAPEFGSGCTGGVLGGVRRQVKYTNQVFKIVVLLSVAKRTACSRSAIRVPKRNSGAETEFGCLNGTWLQKVEGSKVFGKGNGDRN</sequence>
<evidence type="ECO:0000313" key="3">
    <source>
        <dbReference type="Proteomes" id="UP000033072"/>
    </source>
</evidence>
<evidence type="ECO:0000313" key="2">
    <source>
        <dbReference type="EMBL" id="AKB76245.1"/>
    </source>
</evidence>
<dbReference type="KEGG" id="mls:MSLAZ_2984"/>
<feature type="transmembrane region" description="Helical" evidence="1">
    <location>
        <begin position="60"/>
        <end position="82"/>
    </location>
</feature>
<reference evidence="2 3" key="1">
    <citation type="submission" date="2014-07" db="EMBL/GenBank/DDBJ databases">
        <title>Methanogenic archaea and the global carbon cycle.</title>
        <authorList>
            <person name="Henriksen J.R."/>
            <person name="Luke J."/>
            <person name="Reinhart S."/>
            <person name="Benedict M.N."/>
            <person name="Youngblut N.D."/>
            <person name="Metcalf M.E."/>
            <person name="Whitaker R.J."/>
            <person name="Metcalf W.W."/>
        </authorList>
    </citation>
    <scope>NUCLEOTIDE SEQUENCE [LARGE SCALE GENOMIC DNA]</scope>
    <source>
        <strain evidence="2 3">Z-7289</strain>
    </source>
</reference>
<dbReference type="STRING" id="1434111.MSLAZ_2984"/>
<keyword evidence="1" id="KW-0472">Membrane</keyword>
<accession>A0A0E3WSD8</accession>
<organism evidence="2 3">
    <name type="scientific">Methanosarcina lacustris Z-7289</name>
    <dbReference type="NCBI Taxonomy" id="1434111"/>
    <lineage>
        <taxon>Archaea</taxon>
        <taxon>Methanobacteriati</taxon>
        <taxon>Methanobacteriota</taxon>
        <taxon>Stenosarchaea group</taxon>
        <taxon>Methanomicrobia</taxon>
        <taxon>Methanosarcinales</taxon>
        <taxon>Methanosarcinaceae</taxon>
        <taxon>Methanosarcina</taxon>
    </lineage>
</organism>
<dbReference type="AlphaFoldDB" id="A0A0E3WSD8"/>
<keyword evidence="3" id="KW-1185">Reference proteome</keyword>
<name>A0A0E3WSD8_9EURY</name>
<dbReference type="EMBL" id="CP009515">
    <property type="protein sequence ID" value="AKB76245.1"/>
    <property type="molecule type" value="Genomic_DNA"/>
</dbReference>
<protein>
    <submittedName>
        <fullName evidence="2">Uncharacterized protein</fullName>
    </submittedName>
</protein>
<evidence type="ECO:0000256" key="1">
    <source>
        <dbReference type="SAM" id="Phobius"/>
    </source>
</evidence>
<dbReference type="HOGENOM" id="CLU_1393587_0_0_2"/>
<proteinExistence type="predicted"/>